<evidence type="ECO:0000313" key="4">
    <source>
        <dbReference type="Proteomes" id="UP000319255"/>
    </source>
</evidence>
<evidence type="ECO:0000256" key="1">
    <source>
        <dbReference type="ARBA" id="ARBA00005254"/>
    </source>
</evidence>
<comment type="caution">
    <text evidence="3">The sequence shown here is derived from an EMBL/GenBank/DDBJ whole genome shotgun (WGS) entry which is preliminary data.</text>
</comment>
<evidence type="ECO:0000313" key="3">
    <source>
        <dbReference type="EMBL" id="TPE52072.1"/>
    </source>
</evidence>
<reference evidence="3 4" key="1">
    <citation type="submission" date="2019-06" db="EMBL/GenBank/DDBJ databases">
        <title>A novel bacterium of genus Amaricoccus, isolated from marine sediment.</title>
        <authorList>
            <person name="Huang H."/>
            <person name="Mo K."/>
            <person name="Hu Y."/>
        </authorList>
    </citation>
    <scope>NUCLEOTIDE SEQUENCE [LARGE SCALE GENOMIC DNA]</scope>
    <source>
        <strain evidence="3 4">HB172011</strain>
    </source>
</reference>
<dbReference type="Gene3D" id="1.10.12.10">
    <property type="entry name" value="Lyase 2-enoyl-coa Hydratase, Chain A, domain 2"/>
    <property type="match status" value="1"/>
</dbReference>
<dbReference type="EMBL" id="VFRP01000004">
    <property type="protein sequence ID" value="TPE52072.1"/>
    <property type="molecule type" value="Genomic_DNA"/>
</dbReference>
<organism evidence="3 4">
    <name type="scientific">Amaricoccus solimangrovi</name>
    <dbReference type="NCBI Taxonomy" id="2589815"/>
    <lineage>
        <taxon>Bacteria</taxon>
        <taxon>Pseudomonadati</taxon>
        <taxon>Pseudomonadota</taxon>
        <taxon>Alphaproteobacteria</taxon>
        <taxon>Rhodobacterales</taxon>
        <taxon>Paracoccaceae</taxon>
        <taxon>Amaricoccus</taxon>
    </lineage>
</organism>
<dbReference type="CDD" id="cd06558">
    <property type="entry name" value="crotonase-like"/>
    <property type="match status" value="1"/>
</dbReference>
<dbReference type="AlphaFoldDB" id="A0A501WT96"/>
<dbReference type="InterPro" id="IPR014748">
    <property type="entry name" value="Enoyl-CoA_hydra_C"/>
</dbReference>
<protein>
    <submittedName>
        <fullName evidence="3">Enoyl-CoA hydratase/isomerase family protein</fullName>
    </submittedName>
</protein>
<dbReference type="PROSITE" id="PS00166">
    <property type="entry name" value="ENOYL_COA_HYDRATASE"/>
    <property type="match status" value="1"/>
</dbReference>
<dbReference type="InterPro" id="IPR018376">
    <property type="entry name" value="Enoyl-CoA_hyd/isom_CS"/>
</dbReference>
<keyword evidence="3" id="KW-0413">Isomerase</keyword>
<proteinExistence type="inferred from homology"/>
<dbReference type="InterPro" id="IPR029045">
    <property type="entry name" value="ClpP/crotonase-like_dom_sf"/>
</dbReference>
<dbReference type="SUPFAM" id="SSF52096">
    <property type="entry name" value="ClpP/crotonase"/>
    <property type="match status" value="1"/>
</dbReference>
<comment type="similarity">
    <text evidence="1 2">Belongs to the enoyl-CoA hydratase/isomerase family.</text>
</comment>
<accession>A0A501WT96</accession>
<dbReference type="GO" id="GO:0016853">
    <property type="term" value="F:isomerase activity"/>
    <property type="evidence" value="ECO:0007669"/>
    <property type="project" value="UniProtKB-KW"/>
</dbReference>
<dbReference type="Gene3D" id="3.90.226.10">
    <property type="entry name" value="2-enoyl-CoA Hydratase, Chain A, domain 1"/>
    <property type="match status" value="1"/>
</dbReference>
<dbReference type="Proteomes" id="UP000319255">
    <property type="component" value="Unassembled WGS sequence"/>
</dbReference>
<dbReference type="Pfam" id="PF00378">
    <property type="entry name" value="ECH_1"/>
    <property type="match status" value="1"/>
</dbReference>
<dbReference type="PANTHER" id="PTHR43459">
    <property type="entry name" value="ENOYL-COA HYDRATASE"/>
    <property type="match status" value="1"/>
</dbReference>
<evidence type="ECO:0000256" key="2">
    <source>
        <dbReference type="RuleBase" id="RU003707"/>
    </source>
</evidence>
<dbReference type="PANTHER" id="PTHR43459:SF1">
    <property type="entry name" value="EG:BACN32G11.4 PROTEIN"/>
    <property type="match status" value="1"/>
</dbReference>
<keyword evidence="4" id="KW-1185">Reference proteome</keyword>
<sequence length="249" mass="26432">MMIDARLDGRTGRLTLNRPEAHNALDAAALGALRETLEAWAEEDLRALVLTGTGGSFCSGVSLGDVAELDFATDNPLTRLCDTLERFPAPTIAALNGGVYGGGVELALACDFRVGVTGMRAFAPPARLGIHYEPAGIDRAIQRLGAQMARRIFLLAEEFEAEALLAHGFLDHLVAPEALDAKVSGMTATLEGLAPLAVRGMKRTILELTRGALDAEAARTRVAACFASADHAEGLAARKERRAPRFEGR</sequence>
<dbReference type="InterPro" id="IPR001753">
    <property type="entry name" value="Enoyl-CoA_hydra/iso"/>
</dbReference>
<dbReference type="OrthoDB" id="9795613at2"/>
<gene>
    <name evidence="3" type="ORF">FJM51_06495</name>
</gene>
<name>A0A501WT96_9RHOB</name>